<comment type="caution">
    <text evidence="5">The sequence shown here is derived from an EMBL/GenBank/DDBJ whole genome shotgun (WGS) entry which is preliminary data.</text>
</comment>
<dbReference type="SUPFAM" id="SSF51161">
    <property type="entry name" value="Trimeric LpxA-like enzymes"/>
    <property type="match status" value="1"/>
</dbReference>
<dbReference type="PROSITE" id="PS00101">
    <property type="entry name" value="HEXAPEP_TRANSFERASES"/>
    <property type="match status" value="1"/>
</dbReference>
<dbReference type="InterPro" id="IPR018357">
    <property type="entry name" value="Hexapep_transf_CS"/>
</dbReference>
<comment type="similarity">
    <text evidence="1">Belongs to the transferase hexapeptide repeat family.</text>
</comment>
<dbReference type="CDD" id="cd03349">
    <property type="entry name" value="LbH_XAT"/>
    <property type="match status" value="1"/>
</dbReference>
<dbReference type="EMBL" id="JAPYKO010000050">
    <property type="protein sequence ID" value="MEI9406866.1"/>
    <property type="molecule type" value="Genomic_DNA"/>
</dbReference>
<evidence type="ECO:0000256" key="4">
    <source>
        <dbReference type="ARBA" id="ARBA00023315"/>
    </source>
</evidence>
<name>A0ABU8KME3_9HYPH</name>
<dbReference type="PANTHER" id="PTHR43300">
    <property type="entry name" value="ACETYLTRANSFERASE"/>
    <property type="match status" value="1"/>
</dbReference>
<dbReference type="InterPro" id="IPR001451">
    <property type="entry name" value="Hexapep"/>
</dbReference>
<evidence type="ECO:0000313" key="6">
    <source>
        <dbReference type="Proteomes" id="UP001366503"/>
    </source>
</evidence>
<keyword evidence="3" id="KW-0677">Repeat</keyword>
<dbReference type="Proteomes" id="UP001366503">
    <property type="component" value="Unassembled WGS sequence"/>
</dbReference>
<evidence type="ECO:0000313" key="5">
    <source>
        <dbReference type="EMBL" id="MEI9406866.1"/>
    </source>
</evidence>
<organism evidence="5 6">
    <name type="scientific">Mesorhizobium argentiipisi</name>
    <dbReference type="NCBI Taxonomy" id="3015175"/>
    <lineage>
        <taxon>Bacteria</taxon>
        <taxon>Pseudomonadati</taxon>
        <taxon>Pseudomonadota</taxon>
        <taxon>Alphaproteobacteria</taxon>
        <taxon>Hyphomicrobiales</taxon>
        <taxon>Phyllobacteriaceae</taxon>
        <taxon>Mesorhizobium</taxon>
    </lineage>
</organism>
<keyword evidence="6" id="KW-1185">Reference proteome</keyword>
<sequence length="188" mass="20416">MAMFRELRTKFGLRKPYPGRHVTVGRKTYGVDVSNVFQATAEAPVIVGSYCSIAAGVLFIAAGEHPMSLVSTYPFAGADRDLTKGPITIGSDVWIGSRAIVLSGVTIGHGAVVGAGSVVTKDVPPYGIVAGNPARLIRNRFEPEVITDLLAIRWWDWSDEKIEAAMPDFHHSVSDFVSKYQNKNLTRV</sequence>
<dbReference type="InterPro" id="IPR050179">
    <property type="entry name" value="Trans_hexapeptide_repeat"/>
</dbReference>
<evidence type="ECO:0000256" key="1">
    <source>
        <dbReference type="ARBA" id="ARBA00007274"/>
    </source>
</evidence>
<reference evidence="5 6" key="1">
    <citation type="submission" date="2022-12" db="EMBL/GenBank/DDBJ databases">
        <authorList>
            <person name="Muema E."/>
        </authorList>
    </citation>
    <scope>NUCLEOTIDE SEQUENCE [LARGE SCALE GENOMIC DNA]</scope>
    <source>
        <strain evidence="6">1330</strain>
    </source>
</reference>
<dbReference type="Pfam" id="PF14602">
    <property type="entry name" value="Hexapep_2"/>
    <property type="match status" value="1"/>
</dbReference>
<evidence type="ECO:0000256" key="2">
    <source>
        <dbReference type="ARBA" id="ARBA00022679"/>
    </source>
</evidence>
<protein>
    <submittedName>
        <fullName evidence="5">CatB-related O-acetyltransferase</fullName>
    </submittedName>
</protein>
<proteinExistence type="inferred from homology"/>
<dbReference type="PANTHER" id="PTHR43300:SF11">
    <property type="entry name" value="ACETYLTRANSFERASE RV3034C-RELATED"/>
    <property type="match status" value="1"/>
</dbReference>
<dbReference type="InterPro" id="IPR011004">
    <property type="entry name" value="Trimer_LpxA-like_sf"/>
</dbReference>
<evidence type="ECO:0000256" key="3">
    <source>
        <dbReference type="ARBA" id="ARBA00022737"/>
    </source>
</evidence>
<keyword evidence="4" id="KW-0012">Acyltransferase</keyword>
<gene>
    <name evidence="5" type="ORF">O7A05_32635</name>
</gene>
<dbReference type="Gene3D" id="2.160.10.10">
    <property type="entry name" value="Hexapeptide repeat proteins"/>
    <property type="match status" value="1"/>
</dbReference>
<accession>A0ABU8KME3</accession>
<keyword evidence="2" id="KW-0808">Transferase</keyword>